<feature type="transmembrane region" description="Helical" evidence="1">
    <location>
        <begin position="191"/>
        <end position="209"/>
    </location>
</feature>
<feature type="transmembrane region" description="Helical" evidence="1">
    <location>
        <begin position="376"/>
        <end position="395"/>
    </location>
</feature>
<feature type="transmembrane region" description="Helical" evidence="1">
    <location>
        <begin position="63"/>
        <end position="83"/>
    </location>
</feature>
<name>A0A511YP53_9FLAO</name>
<keyword evidence="1" id="KW-1133">Transmembrane helix</keyword>
<feature type="transmembrane region" description="Helical" evidence="1">
    <location>
        <begin position="291"/>
        <end position="311"/>
    </location>
</feature>
<protein>
    <submittedName>
        <fullName evidence="2">Uncharacterized protein</fullName>
    </submittedName>
</protein>
<organism evidence="2 3">
    <name type="scientific">Chryseobacterium hagamense</name>
    <dbReference type="NCBI Taxonomy" id="395935"/>
    <lineage>
        <taxon>Bacteria</taxon>
        <taxon>Pseudomonadati</taxon>
        <taxon>Bacteroidota</taxon>
        <taxon>Flavobacteriia</taxon>
        <taxon>Flavobacteriales</taxon>
        <taxon>Weeksellaceae</taxon>
        <taxon>Chryseobacterium group</taxon>
        <taxon>Chryseobacterium</taxon>
    </lineage>
</organism>
<dbReference type="AlphaFoldDB" id="A0A511YP53"/>
<feature type="transmembrane region" description="Helical" evidence="1">
    <location>
        <begin position="346"/>
        <end position="364"/>
    </location>
</feature>
<evidence type="ECO:0000313" key="3">
    <source>
        <dbReference type="Proteomes" id="UP000321863"/>
    </source>
</evidence>
<dbReference type="Proteomes" id="UP000321863">
    <property type="component" value="Unassembled WGS sequence"/>
</dbReference>
<keyword evidence="1" id="KW-0812">Transmembrane</keyword>
<evidence type="ECO:0000256" key="1">
    <source>
        <dbReference type="SAM" id="Phobius"/>
    </source>
</evidence>
<feature type="transmembrane region" description="Helical" evidence="1">
    <location>
        <begin position="95"/>
        <end position="118"/>
    </location>
</feature>
<dbReference type="EMBL" id="BJYJ01000015">
    <property type="protein sequence ID" value="GEN76978.1"/>
    <property type="molecule type" value="Genomic_DNA"/>
</dbReference>
<comment type="caution">
    <text evidence="2">The sequence shown here is derived from an EMBL/GenBank/DDBJ whole genome shotgun (WGS) entry which is preliminary data.</text>
</comment>
<reference evidence="2 3" key="1">
    <citation type="submission" date="2019-07" db="EMBL/GenBank/DDBJ databases">
        <title>Whole genome shotgun sequence of Chryseobacterium hagamense NBRC 105253.</title>
        <authorList>
            <person name="Hosoyama A."/>
            <person name="Uohara A."/>
            <person name="Ohji S."/>
            <person name="Ichikawa N."/>
        </authorList>
    </citation>
    <scope>NUCLEOTIDE SEQUENCE [LARGE SCALE GENOMIC DNA]</scope>
    <source>
        <strain evidence="2 3">NBRC 105253</strain>
    </source>
</reference>
<feature type="transmembrane region" description="Helical" evidence="1">
    <location>
        <begin position="317"/>
        <end position="334"/>
    </location>
</feature>
<keyword evidence="1" id="KW-0472">Membrane</keyword>
<accession>A0A511YP53</accession>
<keyword evidence="3" id="KW-1185">Reference proteome</keyword>
<gene>
    <name evidence="2" type="ORF">CHA01nite_27180</name>
</gene>
<sequence length="401" mass="46622">MGRKLLLFLTYLYALLFSVAKTARFPNKWSESHWMMDYRFGFIKRGLGGEIFGWFFRKDESSVFILSVAILLLLYAAVIGIAVRETFRREKSIHTVLFFVIFLLSQYIIFSAHLIGYLEHVVFLLTLPVIYLIRRKKFVLASLIAGFSVFIHEITFFLMLPVSTFALLVFESPAQAFSFKNIFSPGMIKKIIAFLGLPVLSLIFLSWFHEREGGDCVTTVFNYLKSIPFIPENVARSVTSAYTQRFSLSFQEQRSHFIQRVFISKATVFYGIPMLFLLWMVLKEFRLKGNIGIFILLAAVSSIPLLMHSIAYDTYRIWTFPFMILFLGFWVLGLKFRFKRAETDILSIPELVFFIISFLLVTLSPNVLFDEETERFSLPVKLILILPLFLMLYLLKKPQSK</sequence>
<evidence type="ECO:0000313" key="2">
    <source>
        <dbReference type="EMBL" id="GEN76978.1"/>
    </source>
</evidence>
<proteinExistence type="predicted"/>
<feature type="transmembrane region" description="Helical" evidence="1">
    <location>
        <begin position="257"/>
        <end position="279"/>
    </location>
</feature>
<feature type="transmembrane region" description="Helical" evidence="1">
    <location>
        <begin position="138"/>
        <end position="170"/>
    </location>
</feature>